<dbReference type="InterPro" id="IPR013320">
    <property type="entry name" value="ConA-like_dom_sf"/>
</dbReference>
<keyword evidence="2" id="KW-0732">Signal</keyword>
<evidence type="ECO:0000256" key="3">
    <source>
        <dbReference type="ARBA" id="ARBA00022989"/>
    </source>
</evidence>
<gene>
    <name evidence="6" type="ORF">Pan241w_30880</name>
</gene>
<dbReference type="SUPFAM" id="SSF49899">
    <property type="entry name" value="Concanavalin A-like lectins/glucanases"/>
    <property type="match status" value="2"/>
</dbReference>
<dbReference type="CDD" id="cd11304">
    <property type="entry name" value="Cadherin_repeat"/>
    <property type="match status" value="3"/>
</dbReference>
<dbReference type="GO" id="GO:0005509">
    <property type="term" value="F:calcium ion binding"/>
    <property type="evidence" value="ECO:0007669"/>
    <property type="project" value="InterPro"/>
</dbReference>
<dbReference type="NCBIfam" id="TIGR02601">
    <property type="entry name" value="autotrns_rpt"/>
    <property type="match status" value="2"/>
</dbReference>
<feature type="domain" description="Cadherin" evidence="5">
    <location>
        <begin position="945"/>
        <end position="1040"/>
    </location>
</feature>
<evidence type="ECO:0000259" key="5">
    <source>
        <dbReference type="PROSITE" id="PS50268"/>
    </source>
</evidence>
<dbReference type="GO" id="GO:0006508">
    <property type="term" value="P:proteolysis"/>
    <property type="evidence" value="ECO:0007669"/>
    <property type="project" value="UniProtKB-KW"/>
</dbReference>
<reference evidence="6 7" key="1">
    <citation type="submission" date="2019-02" db="EMBL/GenBank/DDBJ databases">
        <title>Deep-cultivation of Planctomycetes and their phenomic and genomic characterization uncovers novel biology.</title>
        <authorList>
            <person name="Wiegand S."/>
            <person name="Jogler M."/>
            <person name="Boedeker C."/>
            <person name="Pinto D."/>
            <person name="Vollmers J."/>
            <person name="Rivas-Marin E."/>
            <person name="Kohn T."/>
            <person name="Peeters S.H."/>
            <person name="Heuer A."/>
            <person name="Rast P."/>
            <person name="Oberbeckmann S."/>
            <person name="Bunk B."/>
            <person name="Jeske O."/>
            <person name="Meyerdierks A."/>
            <person name="Storesund J.E."/>
            <person name="Kallscheuer N."/>
            <person name="Luecker S."/>
            <person name="Lage O.M."/>
            <person name="Pohl T."/>
            <person name="Merkel B.J."/>
            <person name="Hornburger P."/>
            <person name="Mueller R.-W."/>
            <person name="Bruemmer F."/>
            <person name="Labrenz M."/>
            <person name="Spormann A.M."/>
            <person name="Op den Camp H."/>
            <person name="Overmann J."/>
            <person name="Amann R."/>
            <person name="Jetten M.S.M."/>
            <person name="Mascher T."/>
            <person name="Medema M.H."/>
            <person name="Devos D.P."/>
            <person name="Kaster A.-K."/>
            <person name="Ovreas L."/>
            <person name="Rohde M."/>
            <person name="Galperin M.Y."/>
            <person name="Jogler C."/>
        </authorList>
    </citation>
    <scope>NUCLEOTIDE SEQUENCE [LARGE SCALE GENOMIC DNA]</scope>
    <source>
        <strain evidence="6 7">Pan241w</strain>
    </source>
</reference>
<feature type="compositionally biased region" description="Polar residues" evidence="4">
    <location>
        <begin position="5422"/>
        <end position="5432"/>
    </location>
</feature>
<keyword evidence="1" id="KW-0812">Transmembrane</keyword>
<dbReference type="SMART" id="SM00710">
    <property type="entry name" value="PbH1"/>
    <property type="match status" value="14"/>
</dbReference>
<dbReference type="Pfam" id="PF13385">
    <property type="entry name" value="Laminin_G_3"/>
    <property type="match status" value="2"/>
</dbReference>
<accession>A0A517RGJ3</accession>
<dbReference type="GO" id="GO:0005886">
    <property type="term" value="C:plasma membrane"/>
    <property type="evidence" value="ECO:0007669"/>
    <property type="project" value="UniProtKB-SubCell"/>
</dbReference>
<dbReference type="Proteomes" id="UP000317171">
    <property type="component" value="Chromosome"/>
</dbReference>
<evidence type="ECO:0000256" key="1">
    <source>
        <dbReference type="ARBA" id="ARBA00022692"/>
    </source>
</evidence>
<dbReference type="EMBL" id="CP036269">
    <property type="protein sequence ID" value="QDT42993.1"/>
    <property type="molecule type" value="Genomic_DNA"/>
</dbReference>
<keyword evidence="3" id="KW-0472">Membrane</keyword>
<proteinExistence type="predicted"/>
<sequence length="5558" mass="566782">MRLLKWLNQCFGKTDSSPNLKYKNFREDSNASLELIRLEDRIVLNVSAAIGGTSSDVLQLNLDAANDEATVSVVDSGATIQVDDGLGLPGSILQFDASQISSILVTGTDPSQTVQFLGQQDLVINGPVDLTGFSGDVNIGIELQIGVGEPPQFNPASTVTYLGQFELTGDQLNVVLPNELNADDAFVIQINGPNLEILDPDRANPLLFSAPAAGLNSIHVTGADGETDLLTLNYATPGLNDIAISFEGGSGGNDALEFTNGTFDTLTHNLTGPGTGSIDFSGNGTTEISYTGLEPVLGGTSTANNVVINLPTSTFDAVLENSTIPGEMQIRSLSAAFEFTTFAAPTDSLTINTSGGNSVVALDSFDVAFAPTDLIISGKPGDTYQLTGNDLLADSVSLTLSGGATLDLRTFNETINGFVLEDGTVIATSGVLSAQSDLDLRSGAVKAQLNGNNLIKNGMGTVILDAANGYTGQTIINDGLLQLAQSFAIPNTSSVELASVTSVLDLNGFEASLTSLTGTGKVLLGAATGMLDVNQATATSSTFAGSISGDGSLTKSGAGEFTLSGNSSFTGSTTVQGGLLEVEGTLKTSDVIVSNGATLGGSGNIDAPVTINAGGVLSPGSSPGILSTGNLTFAAGSTLNVEIDGTIAGTEYDQIQVAGTVDLTGATLNLISTFTAAAGDEFLLIDNDDVDAIAGTFAGLAEGTLLTFNGNQVYITYQGGDGNDVALTVNTPPAAANQNFNVDENTVDTTSVGMIVSTDPDVPADSLTFSVTGGTGQTAFNVSASGEITVVDQNQLDYEATTSFDLDILVTDSAGATDTATITINLNPVNDNAPIVNNQIRNVDENTLDGTNVGLAIIATDADLPNDLLTFSETGGTGAAAFDIDSSGQITVADQSLLDYETTASFTLDVLVTDGAGATDTATITINLNPVNDNAPIVNNQIRNVDENTLNGTNAGLAIIATDADLPNDLLTFSETGGTGAAAFDIDSSGQITVADQSLLDYETTASFTLDVLVTDGAGATDTATITINLNPLNDNAPVVANQTRDIDENALNGTSVGVAIVASDADEPGDTLTFTETGGTGTAAFDITSGGQIVVADQSLLNFETNPTYTLDILVDDNAGSTTAATITINLNDLIETLFVDAGDWSVNDITIVRDGTQLRVLETGTMNEIVPSHNFASVSSVSITGNGLDNTLRLDSSGGSYIPAGGISFDGGAGTNTLLAANQTNDWLIDGANAGSLLSGTVTFTNVENLTGGSDVDTFTITGSQALNLLGGLGNDIFLFSSDASLLSGTIDGQGGSDHLDLTNYTTNLAVTLTAIGSTDGFEGTESAKSVTFTNIDQLTGGSGINSLTGIDSVASWTLNGANTYQSTNSLGFSNFVNLNGGSDADTFDVTPDSEAFQITGGNPTSNPGGDTLNVDTSAAGTALVSNGSNGSGSVTGTFPTISYSEIENFAISGVVDIQLEGTTGDDVIEVLVVGPNIEYRLGGTLIGTSSLTDTNSITVNAGNGDDSLTVDSALAAEGIAVDYDGEGNNSTNPGDVLNLLGTTTSVEYYFTDSSSGSIRIDGAMSDFITYTGLEPITSTINAVDVTLYYSGVAETISITDAGGGQTMITSTAGETLTFTNPTGIVTINTGDGADVINLNSLATSFTASLVINGDGDVDTLNSNGSISLDTGKMLEWNIETINVANSITLTAAGIAFNANEVNLDGDLVSTNVSGNATAVNVLGSAGGADIQDAVDVAGTGGIINVAAGNYLNTGTLDIDESVSILGAGKEVVEIRKSGAPTNNFDIAVNISASDVSIAGAQLGWETHSSTTDYQGYVVYTTADNTTLNNLLFGDNYRSAVVFEGANNLEVSDSIFEGKFGRAAIRDGDGGSGENFLITRNEFRADHFRWGPIAIGPQGTFGDPNNFAFSGEVSYNYFGNGLEAGSFQEAGDQNYTVTITNGGMTADGLDIIHNTFDWQDSSTTNGNGIYAQPGGVYFDPSLSVAVGTVNITDNIFNGFSYEGPQPTTEPLWNPTGGVFGGALEFDGVDDFGLFQDANFDVGESGTLSFWVNMDDQGRRNQFFEGPNNGGMEFQYRTNGGGQFFGSPNRNDGNGNTYVIQDGSAGGTTGVWQNIQYTWDFNGGVNPEMHLYIDGVEVGYLSSTYDSDLSQWTATVSTVNELMNVGRDPGSGRFFDGLMDDVGWFDQALNQTDLDTIRTTGVATLSADARLVAHWDFDQTAGDIAIDNVNGIQMFLATDGIVPFGPEFQTTAGQFGGALEFDGLDDFATFQDASFDVGRKGTLNFWVNMDDVGRRNQFFEGPDNGGLEFQYRTNGGGQFYGRTQDGADFTIQQGGQAGVAGIWTNIQYTWDADTGEMHIYINGSEEPYLSSFDENLAGFDSTHFTDTINGLMNVGRDPGDAGRYFDGLMDDIGWFNDVLSVSERADIMNNGVAALAGDTRLVAHWDLDDAAGTTIVSGDSGTNITLYLQAEPPLPPIEGFGVIAPLNANVTYNAFNGNDLDSNVTLNSTNVFGDPLFAYANDPLFVSTDSLEEQFTIGFGSSAAYTSSEFASDTNTTTPHIGAYQNPPTLYPGLYGTGDIVIFGTGEDDQLELTLTGEDTATFVLTRDIGGLGETILGTVAITDVTSITFNGLGGDDVLIINQPDNLFFNAENGIIFNGGSQNNDGNSLGIAGIDGDTLVINHSTPLEADSVAYVFTPDSVTAEGEDGIITISDATLSDGSTTITFTGLEPIIDNLLVANRIFDFTDATETISLSDDGVAGDNYSYIDSTLSESVLFLDPTSSITIRTDSAGTPTGIDTILIDSLDSSFNASLTILAGSDDSVTFQSATNLVTGDLFVTAETVDILANIDAASVEISSSGVTSTTFNGGTVTTTGSQLYHDAVNFVTNSTLTSTGGSNIEFESTIDGAIDLIIDTIGNTILGGAVGTSAPLTSLITTAGGTTQINGGSINTTGAQIFNDDVTLGMNTILTSSGSGAITFDQTLNGAFSLGLNTDGTTNFNGFVGNTDALTGLATDANGSTNINGGSIATTGSQIFNNAVLLGADATLSSAASGDIAFMSTLNGTFALNVNTGGTTLFNNQVGNTAELTSLTTDTTGTTQINGGSVTTSGSQTFHDAVSLGVTTSFSATTAGDITFDSTLTGGAGILITVKATNDVVFNDAVSTDGNVTVQADSDTSGAGDFTMLSGSSLDAGTGTINIDGANVTARSLSTTNGSATSVTIDANNGDVTTSDTGVNSLGDVTINATGTITLEDGGINTGEGGSVLVQAQSDVLSTGTGIDTTLGAASGGTITITSNLGKVDISNGSLLTGDGGNIDIDSLTEFTAVNSSFNTTSGTGGGKVDINTSAGSSSITDGGISVNGAGTILVVAKGVTSDVLISSELTSLDGSITVLADNDITLTSTAKIISQASGSITLTADNDGSSAGSITMDSGSTVESQGGLVQLSAYDNIAVSSITTTGGRVDLTSTNGSITDNDITPAKNVTANQLVINANMGIGQLADAIDTSISFLEADAGTGGLFLDNMGDLTVGGITAQVGLDADLEILVNVMGTLDITENVQSTTGSVTFDATDTLTVDLATTITTFGTGALLLTSTRNIKLNSGSNLKTVNGGITLLANNGGITTGDFTGIEADNAGIQTSGTGNISITGFGGTDALTGSHHGVYLHSGTTVISTDTGVSAGTITINGTGGTGLDTNQGVLIEGASTNVTSTDGNIEITADASAGAGFQLLDQATILSNGTGANAATITINGTTTSDHTGVTIQSLVQSTDGSISVTGASTGGGSASTGTSIQTSAGQMISTNGDISINGTSNGDDGIEISNMSDVSASGTGNIELIGESTGSGSGINLDTTIKSQTGTVSLTAEDDILLGSVALIDSTSGTITLTADNAAGNNGDSITMTDGSLIDAGTGDIGLTADGDVLSGGLLTTGTVNIDSLSASISDNGDSHTDIVATTAVLNAVTGIGDGNPLETEISTLSATVSGIGGLFIENTGVVELLDLSSFDGEISVNATGSITATSVVSTNNSANDDHDITLTATGTSSDILVTTITTVGNADVILTADDGILDTNGADTNRITADNLMLTSSSADGTQDGIDVDTDVNSLTANVNTNAGGIHIDEVDGITLSQLMTFDGFITVNAAGTIEVLDVNSTNNSASDINNGITLTATGADSDIIVTTLTAQNTADITLNSDRDVLDSDSTDMNITTGDQLTIVAGRNIGGITSIFTEAGFDPLQTTVNHLDLTSDNIIAIHNTGTSPELINLDAGTGSVGTTFIKATGGALDASLTTGIHNTQDTIGFVSDVSITVPTGLQTANLRLDAPDIIDAGGGDLDINAVDAILFQSMSAETVTITAQQFDGTATGSDFNITNDSPALELVDLNTDSMALTGGTDTNISLTSAGSVTVTNLVQTLGTGTLFIETTNTDADLILNQNIQSETGSVTIETADDIVFNGSSHLISTSGDVKLTADADNGAGGLFGGITMADGTVINAGDGAVTLTATDDITIGQIITTNATDFAIHLETEGSVTDAGDNAGEDLIANASGARVTIIAALGAGKVADLNGEIETQVDQINITNQTSGEIRIIETDAVVIHDILQTTAGDIHVFAGGNILLSGLIETATDHVLLDSQAAITDQNDGVPGQLNINAMSLDLNAVTGIGVGDTLELSVDSFSADTTDGDILLHNTASNSVIATSITTGTGNIALAQIGDEALTIDLATTQDGTITISNEGDAQSDILELTSISAGGATPEINVSTINFGNILLGDLAALDGVISIVSAGEINDAFNDQMTPEIDLNAASGSIMLQAVNGIGNNQAVELASGTLSIDSGTGNIDVSNTASAATGSVRITLLTTGSGSIDYSQIGGEDAAFEEITTTDSDITIQSDGAALFENPGALTNVVSTGGAGTIQVMATGVNSSIEINDGFSTAGGTIDLTAQNSLIFGGNGDINSSNGKITLLADSASMGAGGGGITMSDGTVFDAGTGTLDLQAGDDITIGQLFTTTFTRLTSTDGGVVDAGDTGGRDITSDELVIRSAGGAGSADSLETAVSLLAALNTDSGSIQIANDLGGALLTIGTVDGIAGITNSAGVAGDIIITNASPLTVDAAVINSSGGNIGLESTGPGDLILNASVRAFGGNGNINVEAGDGILDINDTGAASDHSVAGTGVFSGHGTSGVLVDTNATLTSETGAIAGVPPLLQNILTPQISATGDATVTGDFGRFSEQNFFITIDWGDGTVETFNFADPGSFVFEHTYVANPNVQNPAADIPILVTMQGDLQFTFSDGSGSLDFTSEAGVLETPGEGLANVAIDTTPQVPQLLFPETEVILDATSNQQSIFTTKDTLSLESAIEEANKNVERLVFLRILAPNGNVIEDVPLDESDLDNLPQLFKTLPDGRYQIYLKEAGEERIRLLMDVDIRNGKASDVTEEQANPPTSNDVQNTTEQNNTTLLEESEDSDSLTTVILTESGIKEFSLEPVLSEEYLIHSPSEFPPNITENTKILKNSSRESDASLEQAWSSATLLSGYFHGKSLLKKPVSAEECESAMEKYGNRLLNRHYNLYRKNQ</sequence>
<keyword evidence="7" id="KW-1185">Reference proteome</keyword>
<dbReference type="GO" id="GO:0007156">
    <property type="term" value="P:homophilic cell adhesion via plasma membrane adhesion molecules"/>
    <property type="evidence" value="ECO:0007669"/>
    <property type="project" value="InterPro"/>
</dbReference>
<evidence type="ECO:0000313" key="7">
    <source>
        <dbReference type="Proteomes" id="UP000317171"/>
    </source>
</evidence>
<dbReference type="PANTHER" id="PTHR24026">
    <property type="entry name" value="FAT ATYPICAL CADHERIN-RELATED"/>
    <property type="match status" value="1"/>
</dbReference>
<dbReference type="SUPFAM" id="SSF49313">
    <property type="entry name" value="Cadherin-like"/>
    <property type="match status" value="4"/>
</dbReference>
<dbReference type="GO" id="GO:0008233">
    <property type="term" value="F:peptidase activity"/>
    <property type="evidence" value="ECO:0007669"/>
    <property type="project" value="UniProtKB-KW"/>
</dbReference>
<dbReference type="Pfam" id="PF00028">
    <property type="entry name" value="Cadherin"/>
    <property type="match status" value="3"/>
</dbReference>
<dbReference type="RefSeq" id="WP_145217132.1">
    <property type="nucleotide sequence ID" value="NZ_CP036269.1"/>
</dbReference>
<dbReference type="Pfam" id="PF12951">
    <property type="entry name" value="PATR"/>
    <property type="match status" value="2"/>
</dbReference>
<feature type="region of interest" description="Disordered" evidence="4">
    <location>
        <begin position="5416"/>
        <end position="5436"/>
    </location>
</feature>
<dbReference type="InterPro" id="IPR013425">
    <property type="entry name" value="Autotrns_rpt"/>
</dbReference>
<dbReference type="SMART" id="SM00112">
    <property type="entry name" value="CA"/>
    <property type="match status" value="4"/>
</dbReference>
<dbReference type="SUPFAM" id="SSF51126">
    <property type="entry name" value="Pectin lyase-like"/>
    <property type="match status" value="2"/>
</dbReference>
<feature type="domain" description="Cadherin" evidence="5">
    <location>
        <begin position="734"/>
        <end position="836"/>
    </location>
</feature>
<dbReference type="InterPro" id="IPR002126">
    <property type="entry name" value="Cadherin-like_dom"/>
</dbReference>
<feature type="domain" description="Cadherin" evidence="5">
    <location>
        <begin position="843"/>
        <end position="938"/>
    </location>
</feature>
<evidence type="ECO:0000256" key="4">
    <source>
        <dbReference type="SAM" id="MobiDB-lite"/>
    </source>
</evidence>
<keyword evidence="6" id="KW-0378">Hydrolase</keyword>
<protein>
    <submittedName>
        <fullName evidence="6">Extracellular serine protease</fullName>
        <ecNumber evidence="6">3.4.21.-</ecNumber>
    </submittedName>
</protein>
<dbReference type="OrthoDB" id="230391at2"/>
<organism evidence="6 7">
    <name type="scientific">Gimesia alba</name>
    <dbReference type="NCBI Taxonomy" id="2527973"/>
    <lineage>
        <taxon>Bacteria</taxon>
        <taxon>Pseudomonadati</taxon>
        <taxon>Planctomycetota</taxon>
        <taxon>Planctomycetia</taxon>
        <taxon>Planctomycetales</taxon>
        <taxon>Planctomycetaceae</taxon>
        <taxon>Gimesia</taxon>
    </lineage>
</organism>
<dbReference type="KEGG" id="gaz:Pan241w_30880"/>
<name>A0A517RGJ3_9PLAN</name>
<keyword evidence="3" id="KW-1133">Transmembrane helix</keyword>
<dbReference type="InterPro" id="IPR015919">
    <property type="entry name" value="Cadherin-like_sf"/>
</dbReference>
<keyword evidence="6" id="KW-0645">Protease</keyword>
<evidence type="ECO:0000256" key="2">
    <source>
        <dbReference type="ARBA" id="ARBA00022729"/>
    </source>
</evidence>
<dbReference type="PANTHER" id="PTHR24026:SF126">
    <property type="entry name" value="PROTOCADHERIN FAT 4"/>
    <property type="match status" value="1"/>
</dbReference>
<dbReference type="PROSITE" id="PS50268">
    <property type="entry name" value="CADHERIN_2"/>
    <property type="match status" value="4"/>
</dbReference>
<dbReference type="PRINTS" id="PR00205">
    <property type="entry name" value="CADHERIN"/>
</dbReference>
<dbReference type="EC" id="3.4.21.-" evidence="6"/>
<dbReference type="Gene3D" id="2.60.40.60">
    <property type="entry name" value="Cadherins"/>
    <property type="match status" value="4"/>
</dbReference>
<feature type="domain" description="Cadherin" evidence="5">
    <location>
        <begin position="1047"/>
        <end position="1140"/>
    </location>
</feature>
<dbReference type="InterPro" id="IPR011050">
    <property type="entry name" value="Pectin_lyase_fold/virulence"/>
</dbReference>
<evidence type="ECO:0000313" key="6">
    <source>
        <dbReference type="EMBL" id="QDT42993.1"/>
    </source>
</evidence>
<dbReference type="InterPro" id="IPR006626">
    <property type="entry name" value="PbH1"/>
</dbReference>